<dbReference type="Proteomes" id="UP000515158">
    <property type="component" value="Unplaced"/>
</dbReference>
<protein>
    <submittedName>
        <fullName evidence="3">Uncharacterized protein LOC117643459</fullName>
    </submittedName>
</protein>
<dbReference type="InParanoid" id="A0A6P8YN54"/>
<keyword evidence="2" id="KW-1185">Reference proteome</keyword>
<dbReference type="GeneID" id="117643459"/>
<evidence type="ECO:0000313" key="2">
    <source>
        <dbReference type="Proteomes" id="UP000515158"/>
    </source>
</evidence>
<feature type="region of interest" description="Disordered" evidence="1">
    <location>
        <begin position="46"/>
        <end position="73"/>
    </location>
</feature>
<organism evidence="3">
    <name type="scientific">Thrips palmi</name>
    <name type="common">Melon thrips</name>
    <dbReference type="NCBI Taxonomy" id="161013"/>
    <lineage>
        <taxon>Eukaryota</taxon>
        <taxon>Metazoa</taxon>
        <taxon>Ecdysozoa</taxon>
        <taxon>Arthropoda</taxon>
        <taxon>Hexapoda</taxon>
        <taxon>Insecta</taxon>
        <taxon>Pterygota</taxon>
        <taxon>Neoptera</taxon>
        <taxon>Paraneoptera</taxon>
        <taxon>Thysanoptera</taxon>
        <taxon>Terebrantia</taxon>
        <taxon>Thripoidea</taxon>
        <taxon>Thripidae</taxon>
        <taxon>Thrips</taxon>
    </lineage>
</organism>
<name>A0A6P8YN54_THRPL</name>
<proteinExistence type="predicted"/>
<evidence type="ECO:0000313" key="3">
    <source>
        <dbReference type="RefSeq" id="XP_034238271.1"/>
    </source>
</evidence>
<reference evidence="3" key="1">
    <citation type="submission" date="2025-08" db="UniProtKB">
        <authorList>
            <consortium name="RefSeq"/>
        </authorList>
    </citation>
    <scope>IDENTIFICATION</scope>
    <source>
        <tissue evidence="3">Total insect</tissue>
    </source>
</reference>
<gene>
    <name evidence="3" type="primary">LOC117643459</name>
</gene>
<evidence type="ECO:0000256" key="1">
    <source>
        <dbReference type="SAM" id="MobiDB-lite"/>
    </source>
</evidence>
<dbReference type="RefSeq" id="XP_034238271.1">
    <property type="nucleotide sequence ID" value="XM_034382380.1"/>
</dbReference>
<sequence>MRNSSAQPMFSQHMLPAASTLQSQTKHIYPIIRPQNQKRNTAKFRMRPQVPQRPHGFRTDFRKSELNWTHPRPAKTRTRRRLVLKSQFGLETSCANDLPFNRGVRRLCRMCDLGPIEGLRILCLMSD</sequence>
<dbReference type="KEGG" id="tpal:117643459"/>
<dbReference type="AlphaFoldDB" id="A0A6P8YN54"/>
<accession>A0A6P8YN54</accession>